<comment type="caution">
    <text evidence="2">The sequence shown here is derived from an EMBL/GenBank/DDBJ whole genome shotgun (WGS) entry which is preliminary data.</text>
</comment>
<dbReference type="Proteomes" id="UP000655588">
    <property type="component" value="Unassembled WGS sequence"/>
</dbReference>
<keyword evidence="3" id="KW-1185">Reference proteome</keyword>
<protein>
    <submittedName>
        <fullName evidence="2">Uncharacterized protein</fullName>
    </submittedName>
</protein>
<gene>
    <name evidence="2" type="ORF">E2986_14039</name>
</gene>
<dbReference type="EMBL" id="WNWW01001013">
    <property type="protein sequence ID" value="KAF3420043.1"/>
    <property type="molecule type" value="Genomic_DNA"/>
</dbReference>
<dbReference type="AlphaFoldDB" id="A0A833W3V8"/>
<name>A0A833W3V8_9HYME</name>
<reference evidence="2" key="1">
    <citation type="submission" date="2019-11" db="EMBL/GenBank/DDBJ databases">
        <title>The nuclear and mitochondrial genomes of Frieseomelitta varia - a highly eusocial stingless bee (Meliponini) with a permanently sterile worker caste.</title>
        <authorList>
            <person name="Freitas F.C.P."/>
            <person name="Lourenco A.P."/>
            <person name="Nunes F.M.F."/>
            <person name="Paschoal A.R."/>
            <person name="Abreu F.C.P."/>
            <person name="Barbin F.O."/>
            <person name="Bataglia L."/>
            <person name="Cardoso-Junior C.A.M."/>
            <person name="Cervoni M.S."/>
            <person name="Silva S.R."/>
            <person name="Dalarmi F."/>
            <person name="Del Lama M.A."/>
            <person name="Depintor T.S."/>
            <person name="Ferreira K.M."/>
            <person name="Goria P.S."/>
            <person name="Jaskot M.C."/>
            <person name="Lago D.C."/>
            <person name="Luna-Lucena D."/>
            <person name="Moda L.M."/>
            <person name="Nascimento L."/>
            <person name="Pedrino M."/>
            <person name="Rabico F.O."/>
            <person name="Sanches F.C."/>
            <person name="Santos D.E."/>
            <person name="Santos C.G."/>
            <person name="Vieira J."/>
            <person name="Lopes T.F."/>
            <person name="Barchuk A.R."/>
            <person name="Hartfelder K."/>
            <person name="Simoes Z.L.P."/>
            <person name="Bitondi M.M.G."/>
            <person name="Pinheiro D.G."/>
        </authorList>
    </citation>
    <scope>NUCLEOTIDE SEQUENCE</scope>
    <source>
        <strain evidence="2">USP_RPSP 00005682</strain>
        <tissue evidence="2">Whole individual</tissue>
    </source>
</reference>
<feature type="compositionally biased region" description="Polar residues" evidence="1">
    <location>
        <begin position="16"/>
        <end position="35"/>
    </location>
</feature>
<accession>A0A833W3V8</accession>
<sequence>MWNLVSVLSVKAPPNTKHQIPSAETGNSTEPTSSYANATKQEYSPSQDQAIILQSTDGITIKEYARSPNPNEIYKQYITNKPDLTELLIKIHPLLKERSMKIRIRKLYKKMTHDLSDPTTPNCSSEADSELSNKEILNHYFVNTCF</sequence>
<feature type="region of interest" description="Disordered" evidence="1">
    <location>
        <begin position="14"/>
        <end position="35"/>
    </location>
</feature>
<proteinExistence type="predicted"/>
<evidence type="ECO:0000313" key="3">
    <source>
        <dbReference type="Proteomes" id="UP000655588"/>
    </source>
</evidence>
<organism evidence="2 3">
    <name type="scientific">Frieseomelitta varia</name>
    <dbReference type="NCBI Taxonomy" id="561572"/>
    <lineage>
        <taxon>Eukaryota</taxon>
        <taxon>Metazoa</taxon>
        <taxon>Ecdysozoa</taxon>
        <taxon>Arthropoda</taxon>
        <taxon>Hexapoda</taxon>
        <taxon>Insecta</taxon>
        <taxon>Pterygota</taxon>
        <taxon>Neoptera</taxon>
        <taxon>Endopterygota</taxon>
        <taxon>Hymenoptera</taxon>
        <taxon>Apocrita</taxon>
        <taxon>Aculeata</taxon>
        <taxon>Apoidea</taxon>
        <taxon>Anthophila</taxon>
        <taxon>Apidae</taxon>
        <taxon>Frieseomelitta</taxon>
    </lineage>
</organism>
<evidence type="ECO:0000313" key="2">
    <source>
        <dbReference type="EMBL" id="KAF3420043.1"/>
    </source>
</evidence>
<evidence type="ECO:0000256" key="1">
    <source>
        <dbReference type="SAM" id="MobiDB-lite"/>
    </source>
</evidence>